<dbReference type="Gene3D" id="3.20.20.140">
    <property type="entry name" value="Metal-dependent hydrolases"/>
    <property type="match status" value="1"/>
</dbReference>
<dbReference type="Pfam" id="PF04909">
    <property type="entry name" value="Amidohydro_2"/>
    <property type="match status" value="1"/>
</dbReference>
<protein>
    <submittedName>
        <fullName evidence="2">Amidohydrolase family protein</fullName>
    </submittedName>
</protein>
<dbReference type="EMBL" id="BAABJQ010000015">
    <property type="protein sequence ID" value="GAA5190976.1"/>
    <property type="molecule type" value="Genomic_DNA"/>
</dbReference>
<dbReference type="Proteomes" id="UP001501570">
    <property type="component" value="Unassembled WGS sequence"/>
</dbReference>
<keyword evidence="3" id="KW-1185">Reference proteome</keyword>
<organism evidence="2 3">
    <name type="scientific">Rugosimonospora acidiphila</name>
    <dbReference type="NCBI Taxonomy" id="556531"/>
    <lineage>
        <taxon>Bacteria</taxon>
        <taxon>Bacillati</taxon>
        <taxon>Actinomycetota</taxon>
        <taxon>Actinomycetes</taxon>
        <taxon>Micromonosporales</taxon>
        <taxon>Micromonosporaceae</taxon>
        <taxon>Rugosimonospora</taxon>
    </lineage>
</organism>
<evidence type="ECO:0000259" key="1">
    <source>
        <dbReference type="Pfam" id="PF04909"/>
    </source>
</evidence>
<evidence type="ECO:0000313" key="3">
    <source>
        <dbReference type="Proteomes" id="UP001501570"/>
    </source>
</evidence>
<feature type="domain" description="Amidohydrolase-related" evidence="1">
    <location>
        <begin position="145"/>
        <end position="377"/>
    </location>
</feature>
<comment type="caution">
    <text evidence="2">The sequence shown here is derived from an EMBL/GenBank/DDBJ whole genome shotgun (WGS) entry which is preliminary data.</text>
</comment>
<dbReference type="InterPro" id="IPR006680">
    <property type="entry name" value="Amidohydro-rel"/>
</dbReference>
<sequence>MPRTELLPAVAGLSLFDHHCHGVVPADLTREEFEGLLTEGDRPHPGGSLLDSQLGLALRRWCAPLLDLPRHAEAEEYLSRRAELGHAEVTGRMLRASRLGALAVDTGFTPLPLLSPAELGVAAGAPAYEIVRLEPVAEGIAAAGGTAAGFPDAVRAALAERSRHAVGAKSIAAYRVGLELAGRRPTDPEVVAAAGRWLRGLRPGAPVRLADEVLHRFLIYTALDLGLPVQIHSGLGDRDVHLHRCDPLLLTDLLRDTEAAGVPVLLLHNYPYHRHAGYLAQVFSHVYLDVSLALHNVGRRAGALLEEALELAPFGKLLYASDAFALPELYYLGAVLFRRALSDLLSEGLVDDAWSEHDAGRIATMIGGDNARRVYRLPHPDS</sequence>
<name>A0ABP9S4K1_9ACTN</name>
<dbReference type="RefSeq" id="WP_345632945.1">
    <property type="nucleotide sequence ID" value="NZ_BAABJQ010000015.1"/>
</dbReference>
<evidence type="ECO:0000313" key="2">
    <source>
        <dbReference type="EMBL" id="GAA5190976.1"/>
    </source>
</evidence>
<accession>A0ABP9S4K1</accession>
<dbReference type="SUPFAM" id="SSF51556">
    <property type="entry name" value="Metallo-dependent hydrolases"/>
    <property type="match status" value="1"/>
</dbReference>
<dbReference type="PANTHER" id="PTHR43383">
    <property type="entry name" value="NODULIN 6"/>
    <property type="match status" value="1"/>
</dbReference>
<gene>
    <name evidence="2" type="ORF">GCM10023322_47330</name>
</gene>
<dbReference type="PANTHER" id="PTHR43383:SF2">
    <property type="entry name" value="AMIDOHYDROLASE 2 FAMILY PROTEIN"/>
    <property type="match status" value="1"/>
</dbReference>
<proteinExistence type="predicted"/>
<dbReference type="InterPro" id="IPR032466">
    <property type="entry name" value="Metal_Hydrolase"/>
</dbReference>
<reference evidence="3" key="1">
    <citation type="journal article" date="2019" name="Int. J. Syst. Evol. Microbiol.">
        <title>The Global Catalogue of Microorganisms (GCM) 10K type strain sequencing project: providing services to taxonomists for standard genome sequencing and annotation.</title>
        <authorList>
            <consortium name="The Broad Institute Genomics Platform"/>
            <consortium name="The Broad Institute Genome Sequencing Center for Infectious Disease"/>
            <person name="Wu L."/>
            <person name="Ma J."/>
        </authorList>
    </citation>
    <scope>NUCLEOTIDE SEQUENCE [LARGE SCALE GENOMIC DNA]</scope>
    <source>
        <strain evidence="3">JCM 18304</strain>
    </source>
</reference>